<dbReference type="SUPFAM" id="SSF142433">
    <property type="entry name" value="CinA-like"/>
    <property type="match status" value="1"/>
</dbReference>
<dbReference type="InterPro" id="IPR008136">
    <property type="entry name" value="CinA_C"/>
</dbReference>
<reference evidence="2 3" key="1">
    <citation type="submission" date="2014-09" db="EMBL/GenBank/DDBJ databases">
        <authorList>
            <person name="Grob C."/>
            <person name="Taubert M."/>
            <person name="Howat A.M."/>
            <person name="Burns O.J."/>
            <person name="Dixon J.L."/>
            <person name="Chen Y."/>
            <person name="Murrell J.C."/>
        </authorList>
    </citation>
    <scope>NUCLEOTIDE SEQUENCE [LARGE SCALE GENOMIC DNA]</scope>
    <source>
        <strain evidence="2">L4</strain>
    </source>
</reference>
<accession>A0A0A0BEB7</accession>
<dbReference type="EMBL" id="JRQD01000003">
    <property type="protein sequence ID" value="KGM06878.1"/>
    <property type="molecule type" value="Genomic_DNA"/>
</dbReference>
<dbReference type="RefSeq" id="WP_036313545.1">
    <property type="nucleotide sequence ID" value="NZ_JRQD01000003.1"/>
</dbReference>
<proteinExistence type="predicted"/>
<dbReference type="STRING" id="392484.LP43_1371"/>
<dbReference type="Pfam" id="PF02464">
    <property type="entry name" value="CinA"/>
    <property type="match status" value="1"/>
</dbReference>
<evidence type="ECO:0000259" key="1">
    <source>
        <dbReference type="Pfam" id="PF02464"/>
    </source>
</evidence>
<sequence length="166" mass="17540">MQNISDASLHQLVEEIAQLLVKQQKQLVTAESCTGGWVAKCCTDLAGSSAWFERGFVTYSNEAKIDELGVAPATLDKNGAVSLSVVEEMALGALAHSNADMSVAITGIAGPEGGTTEKPVGTVWIGWAMQNAGVHSICFQFAGDRNTIRKQAVFEALTGIVKNARD</sequence>
<dbReference type="NCBIfam" id="TIGR00199">
    <property type="entry name" value="PncC_domain"/>
    <property type="match status" value="1"/>
</dbReference>
<evidence type="ECO:0000313" key="3">
    <source>
        <dbReference type="Proteomes" id="UP000029999"/>
    </source>
</evidence>
<comment type="caution">
    <text evidence="2">The sequence shown here is derived from an EMBL/GenBank/DDBJ whole genome shotgun (WGS) entry which is preliminary data.</text>
</comment>
<protein>
    <submittedName>
        <fullName evidence="2">C-terminal domain of CinA type S</fullName>
    </submittedName>
</protein>
<dbReference type="Proteomes" id="UP000029999">
    <property type="component" value="Unassembled WGS sequence"/>
</dbReference>
<dbReference type="Gene3D" id="3.90.950.20">
    <property type="entry name" value="CinA-like"/>
    <property type="match status" value="1"/>
</dbReference>
<name>A0A0A0BEB7_9GAMM</name>
<dbReference type="AlphaFoldDB" id="A0A0A0BEB7"/>
<evidence type="ECO:0000313" key="2">
    <source>
        <dbReference type="EMBL" id="KGM06878.1"/>
    </source>
</evidence>
<dbReference type="InterPro" id="IPR036653">
    <property type="entry name" value="CinA-like_C"/>
</dbReference>
<organism evidence="2 3">
    <name type="scientific">Methylophaga thiooxydans</name>
    <dbReference type="NCBI Taxonomy" id="392484"/>
    <lineage>
        <taxon>Bacteria</taxon>
        <taxon>Pseudomonadati</taxon>
        <taxon>Pseudomonadota</taxon>
        <taxon>Gammaproteobacteria</taxon>
        <taxon>Thiotrichales</taxon>
        <taxon>Piscirickettsiaceae</taxon>
        <taxon>Methylophaga</taxon>
    </lineage>
</organism>
<gene>
    <name evidence="2" type="ORF">LP43_1371</name>
</gene>
<feature type="domain" description="CinA C-terminal" evidence="1">
    <location>
        <begin position="11"/>
        <end position="161"/>
    </location>
</feature>